<accession>A0A5J9USS9</accession>
<protein>
    <submittedName>
        <fullName evidence="1">Uncharacterized protein</fullName>
    </submittedName>
</protein>
<dbReference type="Proteomes" id="UP000324897">
    <property type="component" value="Chromosome 2"/>
</dbReference>
<sequence>MLKVLRLIVLGLQANDLHSLVSILVRSLVLEKLTLQLSWGYEWTGESEGRYRQLDQLPGISELLDKVEIKCRNIDERVFYIMDFLGGFIKHININLDSKPTCSRQAPGSAVSGPWMGSSLIVLRNAMRKLSVDVFFLWRSWVKK</sequence>
<gene>
    <name evidence="1" type="ORF">EJB05_28911</name>
</gene>
<reference evidence="1 2" key="1">
    <citation type="journal article" date="2019" name="Sci. Rep.">
        <title>A high-quality genome of Eragrostis curvula grass provides insights into Poaceae evolution and supports new strategies to enhance forage quality.</title>
        <authorList>
            <person name="Carballo J."/>
            <person name="Santos B.A.C.M."/>
            <person name="Zappacosta D."/>
            <person name="Garbus I."/>
            <person name="Selva J.P."/>
            <person name="Gallo C.A."/>
            <person name="Diaz A."/>
            <person name="Albertini E."/>
            <person name="Caccamo M."/>
            <person name="Echenique V."/>
        </authorList>
    </citation>
    <scope>NUCLEOTIDE SEQUENCE [LARGE SCALE GENOMIC DNA]</scope>
    <source>
        <strain evidence="2">cv. Victoria</strain>
        <tissue evidence="1">Leaf</tissue>
    </source>
</reference>
<organism evidence="1 2">
    <name type="scientific">Eragrostis curvula</name>
    <name type="common">weeping love grass</name>
    <dbReference type="NCBI Taxonomy" id="38414"/>
    <lineage>
        <taxon>Eukaryota</taxon>
        <taxon>Viridiplantae</taxon>
        <taxon>Streptophyta</taxon>
        <taxon>Embryophyta</taxon>
        <taxon>Tracheophyta</taxon>
        <taxon>Spermatophyta</taxon>
        <taxon>Magnoliopsida</taxon>
        <taxon>Liliopsida</taxon>
        <taxon>Poales</taxon>
        <taxon>Poaceae</taxon>
        <taxon>PACMAD clade</taxon>
        <taxon>Chloridoideae</taxon>
        <taxon>Eragrostideae</taxon>
        <taxon>Eragrostidinae</taxon>
        <taxon>Eragrostis</taxon>
    </lineage>
</organism>
<evidence type="ECO:0000313" key="2">
    <source>
        <dbReference type="Proteomes" id="UP000324897"/>
    </source>
</evidence>
<dbReference type="EMBL" id="RWGY01000013">
    <property type="protein sequence ID" value="TVU26368.1"/>
    <property type="molecule type" value="Genomic_DNA"/>
</dbReference>
<evidence type="ECO:0000313" key="1">
    <source>
        <dbReference type="EMBL" id="TVU26368.1"/>
    </source>
</evidence>
<comment type="caution">
    <text evidence="1">The sequence shown here is derived from an EMBL/GenBank/DDBJ whole genome shotgun (WGS) entry which is preliminary data.</text>
</comment>
<name>A0A5J9USS9_9POAL</name>
<dbReference type="AlphaFoldDB" id="A0A5J9USS9"/>
<proteinExistence type="predicted"/>
<keyword evidence="2" id="KW-1185">Reference proteome</keyword>
<dbReference type="Gramene" id="TVU26368">
    <property type="protein sequence ID" value="TVU26368"/>
    <property type="gene ID" value="EJB05_28911"/>
</dbReference>